<sequence length="63" mass="6792">MMYTSLLKLSSLSIVLQSRTISCKSIALQSAIATLKSLETSNIPTAQDALTSYYITPHTRSAA</sequence>
<keyword evidence="1" id="KW-0449">Lipoprotein</keyword>
<proteinExistence type="predicted"/>
<protein>
    <submittedName>
        <fullName evidence="1">Putative lipoprotein</fullName>
    </submittedName>
</protein>
<comment type="caution">
    <text evidence="1">The sequence shown here is derived from an EMBL/GenBank/DDBJ whole genome shotgun (WGS) entry which is preliminary data.</text>
</comment>
<evidence type="ECO:0000313" key="1">
    <source>
        <dbReference type="EMBL" id="KJV67716.1"/>
    </source>
</evidence>
<dbReference type="PATRIC" id="fig|1359153.3.peg.674"/>
<dbReference type="EMBL" id="LANW01000001">
    <property type="protein sequence ID" value="KJV67716.1"/>
    <property type="molecule type" value="Genomic_DNA"/>
</dbReference>
<gene>
    <name evidence="1" type="ORF">APHNP_0661</name>
</gene>
<dbReference type="Proteomes" id="UP000033385">
    <property type="component" value="Unassembled WGS sequence"/>
</dbReference>
<reference evidence="1 2" key="1">
    <citation type="submission" date="2015-01" db="EMBL/GenBank/DDBJ databases">
        <title>Genome Sequencing of Rickettsiales.</title>
        <authorList>
            <person name="Daugherty S.C."/>
            <person name="Su Q."/>
            <person name="Abolude K."/>
            <person name="Beier-Sexton M."/>
            <person name="Carlyon J.A."/>
            <person name="Carter R."/>
            <person name="Day N.P."/>
            <person name="Dumler S.J."/>
            <person name="Dyachenko V."/>
            <person name="Godinez A."/>
            <person name="Kurtti T.J."/>
            <person name="Lichay M."/>
            <person name="Mullins K.E."/>
            <person name="Ott S."/>
            <person name="Pappas-Brown V."/>
            <person name="Paris D.H."/>
            <person name="Patel P."/>
            <person name="Richards A.L."/>
            <person name="Sadzewicz L."/>
            <person name="Sears K."/>
            <person name="Seidman D."/>
            <person name="Sengamalay N."/>
            <person name="Stenos J."/>
            <person name="Tallon L.J."/>
            <person name="Vincent G."/>
            <person name="Fraser C.M."/>
            <person name="Munderloh U."/>
            <person name="Dunning-Hotopp J.C."/>
        </authorList>
    </citation>
    <scope>NUCLEOTIDE SEQUENCE [LARGE SCALE GENOMIC DNA]</scope>
    <source>
        <strain evidence="1 2">ApNP</strain>
    </source>
</reference>
<accession>A0A0F3NIX5</accession>
<evidence type="ECO:0000313" key="2">
    <source>
        <dbReference type="Proteomes" id="UP000033385"/>
    </source>
</evidence>
<dbReference type="AlphaFoldDB" id="A0A0F3NIX5"/>
<name>A0A0F3NIX5_ANAPH</name>
<organism evidence="1 2">
    <name type="scientific">Anaplasma phagocytophilum str. ApNP</name>
    <dbReference type="NCBI Taxonomy" id="1359153"/>
    <lineage>
        <taxon>Bacteria</taxon>
        <taxon>Pseudomonadati</taxon>
        <taxon>Pseudomonadota</taxon>
        <taxon>Alphaproteobacteria</taxon>
        <taxon>Rickettsiales</taxon>
        <taxon>Anaplasmataceae</taxon>
        <taxon>Anaplasma</taxon>
        <taxon>phagocytophilum group</taxon>
    </lineage>
</organism>